<dbReference type="InterPro" id="IPR048254">
    <property type="entry name" value="CDP_ALCOHOL_P_TRANSF_CS"/>
</dbReference>
<comment type="similarity">
    <text evidence="3 12">Belongs to the CDP-alcohol phosphatidyltransferase class-I family.</text>
</comment>
<keyword evidence="9 13" id="KW-0472">Membrane</keyword>
<feature type="transmembrane region" description="Helical" evidence="13">
    <location>
        <begin position="131"/>
        <end position="151"/>
    </location>
</feature>
<evidence type="ECO:0000256" key="8">
    <source>
        <dbReference type="ARBA" id="ARBA00023098"/>
    </source>
</evidence>
<evidence type="ECO:0000256" key="1">
    <source>
        <dbReference type="ARBA" id="ARBA00004141"/>
    </source>
</evidence>
<dbReference type="GO" id="GO:0046474">
    <property type="term" value="P:glycerophospholipid biosynthetic process"/>
    <property type="evidence" value="ECO:0007669"/>
    <property type="project" value="TreeGrafter"/>
</dbReference>
<keyword evidence="7 13" id="KW-1133">Transmembrane helix</keyword>
<name>A0A177Y773_9NOCA</name>
<keyword evidence="15" id="KW-1185">Reference proteome</keyword>
<dbReference type="InterPro" id="IPR043130">
    <property type="entry name" value="CDP-OH_PTrfase_TM_dom"/>
</dbReference>
<evidence type="ECO:0000256" key="12">
    <source>
        <dbReference type="RuleBase" id="RU003750"/>
    </source>
</evidence>
<dbReference type="UniPathway" id="UPA00085"/>
<gene>
    <name evidence="14" type="ORF">A3K89_12130</name>
</gene>
<dbReference type="GO" id="GO:0008444">
    <property type="term" value="F:CDP-diacylglycerol-glycerol-3-phosphate 3-phosphatidyltransferase activity"/>
    <property type="evidence" value="ECO:0007669"/>
    <property type="project" value="InterPro"/>
</dbReference>
<keyword evidence="10" id="KW-0594">Phospholipid biosynthesis</keyword>
<evidence type="ECO:0000256" key="13">
    <source>
        <dbReference type="SAM" id="Phobius"/>
    </source>
</evidence>
<keyword evidence="8" id="KW-0443">Lipid metabolism</keyword>
<keyword evidence="6 13" id="KW-0812">Transmembrane</keyword>
<dbReference type="InterPro" id="IPR004570">
    <property type="entry name" value="Phosphatidylglycerol_P_synth"/>
</dbReference>
<evidence type="ECO:0000256" key="5">
    <source>
        <dbReference type="ARBA" id="ARBA00022679"/>
    </source>
</evidence>
<evidence type="ECO:0000256" key="6">
    <source>
        <dbReference type="ARBA" id="ARBA00022692"/>
    </source>
</evidence>
<evidence type="ECO:0000313" key="15">
    <source>
        <dbReference type="Proteomes" id="UP000077519"/>
    </source>
</evidence>
<comment type="pathway">
    <text evidence="2">Lipid metabolism; phospholipid metabolism.</text>
</comment>
<evidence type="ECO:0000256" key="4">
    <source>
        <dbReference type="ARBA" id="ARBA00022516"/>
    </source>
</evidence>
<evidence type="ECO:0000256" key="2">
    <source>
        <dbReference type="ARBA" id="ARBA00005074"/>
    </source>
</evidence>
<proteinExistence type="inferred from homology"/>
<dbReference type="InterPro" id="IPR000462">
    <property type="entry name" value="CDP-OH_P_trans"/>
</dbReference>
<comment type="subcellular location">
    <subcellularLocation>
        <location evidence="1">Membrane</location>
        <topology evidence="1">Multi-pass membrane protein</topology>
    </subcellularLocation>
</comment>
<dbReference type="EMBL" id="LVHI01000039">
    <property type="protein sequence ID" value="OAK51347.1"/>
    <property type="molecule type" value="Genomic_DNA"/>
</dbReference>
<dbReference type="GO" id="GO:0016020">
    <property type="term" value="C:membrane"/>
    <property type="evidence" value="ECO:0007669"/>
    <property type="project" value="UniProtKB-SubCell"/>
</dbReference>
<organism evidence="14 15">
    <name type="scientific">Rhodococcoides kyotonense</name>
    <dbReference type="NCBI Taxonomy" id="398843"/>
    <lineage>
        <taxon>Bacteria</taxon>
        <taxon>Bacillati</taxon>
        <taxon>Actinomycetota</taxon>
        <taxon>Actinomycetes</taxon>
        <taxon>Mycobacteriales</taxon>
        <taxon>Nocardiaceae</taxon>
        <taxon>Rhodococcoides</taxon>
    </lineage>
</organism>
<evidence type="ECO:0000313" key="14">
    <source>
        <dbReference type="EMBL" id="OAK51347.1"/>
    </source>
</evidence>
<protein>
    <submittedName>
        <fullName evidence="14">CDP-diacylglycerol--glycerol-3-phosphate 3-phosphatidyltransferase</fullName>
    </submittedName>
</protein>
<evidence type="ECO:0000256" key="9">
    <source>
        <dbReference type="ARBA" id="ARBA00023136"/>
    </source>
</evidence>
<keyword evidence="4" id="KW-0444">Lipid biosynthesis</keyword>
<dbReference type="PIRSF" id="PIRSF000847">
    <property type="entry name" value="Phos_ph_gly_syn"/>
    <property type="match status" value="1"/>
</dbReference>
<dbReference type="PANTHER" id="PTHR14269:SF62">
    <property type="entry name" value="CDP-DIACYLGLYCEROL--GLYCEROL-3-PHOSPHATE 3-PHOSPHATIDYLTRANSFERASE 1, CHLOROPLASTIC"/>
    <property type="match status" value="1"/>
</dbReference>
<dbReference type="Proteomes" id="UP000077519">
    <property type="component" value="Unassembled WGS sequence"/>
</dbReference>
<dbReference type="PANTHER" id="PTHR14269">
    <property type="entry name" value="CDP-DIACYLGLYCEROL--GLYCEROL-3-PHOSPHATE 3-PHOSPHATIDYLTRANSFERASE-RELATED"/>
    <property type="match status" value="1"/>
</dbReference>
<feature type="transmembrane region" description="Helical" evidence="13">
    <location>
        <begin position="12"/>
        <end position="36"/>
    </location>
</feature>
<dbReference type="InterPro" id="IPR050324">
    <property type="entry name" value="CDP-alcohol_PTase-I"/>
</dbReference>
<dbReference type="AlphaFoldDB" id="A0A177Y773"/>
<feature type="transmembrane region" description="Helical" evidence="13">
    <location>
        <begin position="163"/>
        <end position="184"/>
    </location>
</feature>
<sequence>MVSPSETDRGDRILTVPNVLSVLRLLLIPLFLYLLLVRHADGLALAVLLASGATDWLDGKLARALDQSSRLGELLDPLVDRLSVVTALVAFVVRGIIPWWVAALLIGRDLVLAGTMFVYRRRGLPPPQVIYLGKAATFVIMMALPVLLIAAGDSTVADVCSPIGYALLVWGTALYTWTGILYTYQAILVGMTTPTAESRPTPHA</sequence>
<evidence type="ECO:0000256" key="3">
    <source>
        <dbReference type="ARBA" id="ARBA00010441"/>
    </source>
</evidence>
<keyword evidence="5 12" id="KW-0808">Transferase</keyword>
<reference evidence="14 15" key="1">
    <citation type="submission" date="2016-03" db="EMBL/GenBank/DDBJ databases">
        <title>Genome sequence of Rhodococcus kyotonensis KB10.</title>
        <authorList>
            <person name="Jeong H."/>
            <person name="Hong C.E."/>
            <person name="Jo S.H."/>
            <person name="Park J.M."/>
        </authorList>
    </citation>
    <scope>NUCLEOTIDE SEQUENCE [LARGE SCALE GENOMIC DNA]</scope>
    <source>
        <strain evidence="14 15">KB10</strain>
    </source>
</reference>
<keyword evidence="11" id="KW-1208">Phospholipid metabolism</keyword>
<comment type="caution">
    <text evidence="14">The sequence shown here is derived from an EMBL/GenBank/DDBJ whole genome shotgun (WGS) entry which is preliminary data.</text>
</comment>
<dbReference type="Pfam" id="PF01066">
    <property type="entry name" value="CDP-OH_P_transf"/>
    <property type="match status" value="1"/>
</dbReference>
<accession>A0A177Y773</accession>
<dbReference type="Gene3D" id="1.20.120.1760">
    <property type="match status" value="1"/>
</dbReference>
<dbReference type="PROSITE" id="PS00379">
    <property type="entry name" value="CDP_ALCOHOL_P_TRANSF"/>
    <property type="match status" value="1"/>
</dbReference>
<evidence type="ECO:0000256" key="10">
    <source>
        <dbReference type="ARBA" id="ARBA00023209"/>
    </source>
</evidence>
<evidence type="ECO:0000256" key="11">
    <source>
        <dbReference type="ARBA" id="ARBA00023264"/>
    </source>
</evidence>
<evidence type="ECO:0000256" key="7">
    <source>
        <dbReference type="ARBA" id="ARBA00022989"/>
    </source>
</evidence>